<dbReference type="HAMAP" id="MF_01023">
    <property type="entry name" value="HisC_aminotrans_2"/>
    <property type="match status" value="1"/>
</dbReference>
<keyword evidence="12" id="KW-1185">Reference proteome</keyword>
<dbReference type="GO" id="GO:0004400">
    <property type="term" value="F:histidinol-phosphate transaminase activity"/>
    <property type="evidence" value="ECO:0007669"/>
    <property type="project" value="UniProtKB-UniRule"/>
</dbReference>
<evidence type="ECO:0000256" key="4">
    <source>
        <dbReference type="ARBA" id="ARBA00011738"/>
    </source>
</evidence>
<name>A0A177EA75_9BACT</name>
<evidence type="ECO:0000256" key="1">
    <source>
        <dbReference type="ARBA" id="ARBA00001933"/>
    </source>
</evidence>
<evidence type="ECO:0000313" key="12">
    <source>
        <dbReference type="Proteomes" id="UP000076964"/>
    </source>
</evidence>
<comment type="cofactor">
    <cofactor evidence="1 9">
        <name>pyridoxal 5'-phosphate</name>
        <dbReference type="ChEBI" id="CHEBI:597326"/>
    </cofactor>
</comment>
<evidence type="ECO:0000256" key="9">
    <source>
        <dbReference type="HAMAP-Rule" id="MF_01023"/>
    </source>
</evidence>
<accession>A0A177EA75</accession>
<dbReference type="RefSeq" id="WP_068540942.1">
    <property type="nucleotide sequence ID" value="NZ_LSFI01000005.1"/>
</dbReference>
<keyword evidence="6 9" id="KW-0808">Transferase</keyword>
<reference evidence="11 12" key="1">
    <citation type="submission" date="2016-02" db="EMBL/GenBank/DDBJ databases">
        <title>Draft genome sequence of Thermodesulfatator sp. S606.</title>
        <authorList>
            <person name="Lai Q."/>
            <person name="Cao J."/>
            <person name="Dupont S."/>
            <person name="Shao Z."/>
            <person name="Jebbar M."/>
            <person name="Alain K."/>
        </authorList>
    </citation>
    <scope>NUCLEOTIDE SEQUENCE [LARGE SCALE GENOMIC DNA]</scope>
    <source>
        <strain evidence="11 12">S606</strain>
    </source>
</reference>
<evidence type="ECO:0000313" key="11">
    <source>
        <dbReference type="EMBL" id="OAG28421.1"/>
    </source>
</evidence>
<dbReference type="NCBIfam" id="TIGR01141">
    <property type="entry name" value="hisC"/>
    <property type="match status" value="1"/>
</dbReference>
<dbReference type="SUPFAM" id="SSF53383">
    <property type="entry name" value="PLP-dependent transferases"/>
    <property type="match status" value="1"/>
</dbReference>
<dbReference type="PANTHER" id="PTHR43643:SF3">
    <property type="entry name" value="HISTIDINOL-PHOSPHATE AMINOTRANSFERASE"/>
    <property type="match status" value="1"/>
</dbReference>
<dbReference type="InterPro" id="IPR001917">
    <property type="entry name" value="Aminotrans_II_pyridoxalP_BS"/>
</dbReference>
<dbReference type="InterPro" id="IPR015421">
    <property type="entry name" value="PyrdxlP-dep_Trfase_major"/>
</dbReference>
<dbReference type="GO" id="GO:0000105">
    <property type="term" value="P:L-histidine biosynthetic process"/>
    <property type="evidence" value="ECO:0007669"/>
    <property type="project" value="UniProtKB-UniRule"/>
</dbReference>
<sequence length="362" mass="40226">MIKPYLKDFKPYPPGKPIEELRRELGIGGPIVKLASNENPFGPSPEAIEAIKTAAKDVHRYPDPSGYELKRVLASKLGVSPEEIVLGNGSNEVIDLLVKALLSPGETALMSEPSFLMYEKFVQAAGGNIKKIPLKNLRHDLSSLASAIDKKTRLIFLDNPHNPTGSIIKHQEFEAWLKDLPPDILVVLDEAYIEFNDDPEIVKGLLFKDNKPPVAILRTFSKAYGLAGLRVGYGIMNQELANVLNAIRQPFNVNSLALAAAKAALEDEVYLKEILNTFLEERKRLTQALKSFGFKPYPSQANFILVEVGQEGKKLYQALLRKGVIIRNTEAYGFPTCVRISIGTPEENDFFLTRLKEVLNEA</sequence>
<comment type="subunit">
    <text evidence="4 9">Homodimer.</text>
</comment>
<dbReference type="PANTHER" id="PTHR43643">
    <property type="entry name" value="HISTIDINOL-PHOSPHATE AMINOTRANSFERASE 2"/>
    <property type="match status" value="1"/>
</dbReference>
<comment type="pathway">
    <text evidence="2 9">Amino-acid biosynthesis; L-histidine biosynthesis; L-histidine from 5-phospho-alpha-D-ribose 1-diphosphate: step 7/9.</text>
</comment>
<dbReference type="InterPro" id="IPR004839">
    <property type="entry name" value="Aminotransferase_I/II_large"/>
</dbReference>
<comment type="similarity">
    <text evidence="3 9">Belongs to the class-II pyridoxal-phosphate-dependent aminotransferase family. Histidinol-phosphate aminotransferase subfamily.</text>
</comment>
<feature type="domain" description="Aminotransferase class I/classII large" evidence="10">
    <location>
        <begin position="31"/>
        <end position="355"/>
    </location>
</feature>
<comment type="caution">
    <text evidence="11">The sequence shown here is derived from an EMBL/GenBank/DDBJ whole genome shotgun (WGS) entry which is preliminary data.</text>
</comment>
<evidence type="ECO:0000256" key="8">
    <source>
        <dbReference type="ARBA" id="ARBA00047481"/>
    </source>
</evidence>
<dbReference type="EMBL" id="LSFI01000005">
    <property type="protein sequence ID" value="OAG28421.1"/>
    <property type="molecule type" value="Genomic_DNA"/>
</dbReference>
<dbReference type="PROSITE" id="PS00599">
    <property type="entry name" value="AA_TRANSFER_CLASS_2"/>
    <property type="match status" value="1"/>
</dbReference>
<evidence type="ECO:0000256" key="5">
    <source>
        <dbReference type="ARBA" id="ARBA00022576"/>
    </source>
</evidence>
<dbReference type="InterPro" id="IPR015422">
    <property type="entry name" value="PyrdxlP-dep_Trfase_small"/>
</dbReference>
<keyword evidence="9" id="KW-0368">Histidine biosynthesis</keyword>
<dbReference type="UniPathway" id="UPA00031">
    <property type="reaction ID" value="UER00012"/>
</dbReference>
<keyword evidence="7 9" id="KW-0663">Pyridoxal phosphate</keyword>
<comment type="catalytic activity">
    <reaction evidence="8 9">
        <text>L-histidinol phosphate + 2-oxoglutarate = 3-(imidazol-4-yl)-2-oxopropyl phosphate + L-glutamate</text>
        <dbReference type="Rhea" id="RHEA:23744"/>
        <dbReference type="ChEBI" id="CHEBI:16810"/>
        <dbReference type="ChEBI" id="CHEBI:29985"/>
        <dbReference type="ChEBI" id="CHEBI:57766"/>
        <dbReference type="ChEBI" id="CHEBI:57980"/>
        <dbReference type="EC" id="2.6.1.9"/>
    </reaction>
</comment>
<dbReference type="InterPro" id="IPR005861">
    <property type="entry name" value="HisP_aminotrans"/>
</dbReference>
<evidence type="ECO:0000256" key="7">
    <source>
        <dbReference type="ARBA" id="ARBA00022898"/>
    </source>
</evidence>
<evidence type="ECO:0000256" key="2">
    <source>
        <dbReference type="ARBA" id="ARBA00005011"/>
    </source>
</evidence>
<dbReference type="Proteomes" id="UP000076964">
    <property type="component" value="Unassembled WGS sequence"/>
</dbReference>
<feature type="modified residue" description="N6-(pyridoxal phosphate)lysine" evidence="9">
    <location>
        <position position="222"/>
    </location>
</feature>
<protein>
    <recommendedName>
        <fullName evidence="9">Histidinol-phosphate aminotransferase</fullName>
        <ecNumber evidence="9">2.6.1.9</ecNumber>
    </recommendedName>
    <alternativeName>
        <fullName evidence="9">Imidazole acetol-phosphate transaminase</fullName>
    </alternativeName>
</protein>
<evidence type="ECO:0000256" key="3">
    <source>
        <dbReference type="ARBA" id="ARBA00007970"/>
    </source>
</evidence>
<proteinExistence type="inferred from homology"/>
<evidence type="ECO:0000259" key="10">
    <source>
        <dbReference type="Pfam" id="PF00155"/>
    </source>
</evidence>
<dbReference type="STRING" id="1795632.TH606_01565"/>
<organism evidence="11 12">
    <name type="scientific">Thermodesulfatator autotrophicus</name>
    <dbReference type="NCBI Taxonomy" id="1795632"/>
    <lineage>
        <taxon>Bacteria</taxon>
        <taxon>Pseudomonadati</taxon>
        <taxon>Thermodesulfobacteriota</taxon>
        <taxon>Thermodesulfobacteria</taxon>
        <taxon>Thermodesulfobacteriales</taxon>
        <taxon>Thermodesulfatatoraceae</taxon>
        <taxon>Thermodesulfatator</taxon>
    </lineage>
</organism>
<keyword evidence="9" id="KW-0028">Amino-acid biosynthesis</keyword>
<dbReference type="Pfam" id="PF00155">
    <property type="entry name" value="Aminotran_1_2"/>
    <property type="match status" value="1"/>
</dbReference>
<dbReference type="EC" id="2.6.1.9" evidence="9"/>
<dbReference type="CDD" id="cd00609">
    <property type="entry name" value="AAT_like"/>
    <property type="match status" value="1"/>
</dbReference>
<dbReference type="Gene3D" id="3.40.640.10">
    <property type="entry name" value="Type I PLP-dependent aspartate aminotransferase-like (Major domain)"/>
    <property type="match status" value="1"/>
</dbReference>
<dbReference type="Gene3D" id="3.90.1150.10">
    <property type="entry name" value="Aspartate Aminotransferase, domain 1"/>
    <property type="match status" value="1"/>
</dbReference>
<dbReference type="OrthoDB" id="9813612at2"/>
<dbReference type="InterPro" id="IPR015424">
    <property type="entry name" value="PyrdxlP-dep_Trfase"/>
</dbReference>
<evidence type="ECO:0000256" key="6">
    <source>
        <dbReference type="ARBA" id="ARBA00022679"/>
    </source>
</evidence>
<dbReference type="GO" id="GO:0030170">
    <property type="term" value="F:pyridoxal phosphate binding"/>
    <property type="evidence" value="ECO:0007669"/>
    <property type="project" value="InterPro"/>
</dbReference>
<dbReference type="AlphaFoldDB" id="A0A177EA75"/>
<dbReference type="InterPro" id="IPR050106">
    <property type="entry name" value="HistidinolP_aminotransfase"/>
</dbReference>
<gene>
    <name evidence="9" type="primary">hisC</name>
    <name evidence="11" type="ORF">TH606_01565</name>
</gene>
<keyword evidence="5 9" id="KW-0032">Aminotransferase</keyword>